<dbReference type="GO" id="GO:0007283">
    <property type="term" value="P:spermatogenesis"/>
    <property type="evidence" value="ECO:0007669"/>
    <property type="project" value="UniProtKB-KW"/>
</dbReference>
<dbReference type="Proteomes" id="UP000694569">
    <property type="component" value="Unplaced"/>
</dbReference>
<dbReference type="InterPro" id="IPR043628">
    <property type="entry name" value="DAZ_dom"/>
</dbReference>
<organism evidence="15 16">
    <name type="scientific">Leptobrachium leishanense</name>
    <name type="common">Leishan spiny toad</name>
    <dbReference type="NCBI Taxonomy" id="445787"/>
    <lineage>
        <taxon>Eukaryota</taxon>
        <taxon>Metazoa</taxon>
        <taxon>Chordata</taxon>
        <taxon>Craniata</taxon>
        <taxon>Vertebrata</taxon>
        <taxon>Euteleostomi</taxon>
        <taxon>Amphibia</taxon>
        <taxon>Batrachia</taxon>
        <taxon>Anura</taxon>
        <taxon>Pelobatoidea</taxon>
        <taxon>Megophryidae</taxon>
        <taxon>Leptobrachium</taxon>
    </lineage>
</organism>
<dbReference type="InterPro" id="IPR012677">
    <property type="entry name" value="Nucleotide-bd_a/b_plait_sf"/>
</dbReference>
<dbReference type="GO" id="GO:0070935">
    <property type="term" value="P:3'-UTR-mediated mRNA stabilization"/>
    <property type="evidence" value="ECO:0007669"/>
    <property type="project" value="TreeGrafter"/>
</dbReference>
<reference evidence="15" key="1">
    <citation type="submission" date="2025-08" db="UniProtKB">
        <authorList>
            <consortium name="Ensembl"/>
        </authorList>
    </citation>
    <scope>IDENTIFICATION</scope>
</reference>
<dbReference type="InterPro" id="IPR035979">
    <property type="entry name" value="RBD_domain_sf"/>
</dbReference>
<keyword evidence="16" id="KW-1185">Reference proteome</keyword>
<dbReference type="Pfam" id="PF00076">
    <property type="entry name" value="RRM_1"/>
    <property type="match status" value="1"/>
</dbReference>
<accession>A0A8C5N2Q6</accession>
<reference evidence="15" key="2">
    <citation type="submission" date="2025-09" db="UniProtKB">
        <authorList>
            <consortium name="Ensembl"/>
        </authorList>
    </citation>
    <scope>IDENTIFICATION</scope>
</reference>
<dbReference type="PANTHER" id="PTHR11176">
    <property type="entry name" value="BOULE-RELATED"/>
    <property type="match status" value="1"/>
</dbReference>
<keyword evidence="3" id="KW-0963">Cytoplasm</keyword>
<evidence type="ECO:0000256" key="12">
    <source>
        <dbReference type="SAM" id="MobiDB-lite"/>
    </source>
</evidence>
<dbReference type="OrthoDB" id="762982at2759"/>
<evidence type="ECO:0000259" key="14">
    <source>
        <dbReference type="PROSITE" id="PS51890"/>
    </source>
</evidence>
<evidence type="ECO:0000256" key="10">
    <source>
        <dbReference type="ARBA" id="ARBA00064561"/>
    </source>
</evidence>
<name>A0A8C5N2Q6_9ANUR</name>
<keyword evidence="4" id="KW-0221">Differentiation</keyword>
<evidence type="ECO:0000313" key="16">
    <source>
        <dbReference type="Proteomes" id="UP000694569"/>
    </source>
</evidence>
<comment type="subcellular location">
    <subcellularLocation>
        <location evidence="1">Cytoplasm</location>
    </subcellularLocation>
</comment>
<evidence type="ECO:0000256" key="5">
    <source>
        <dbReference type="ARBA" id="ARBA00022845"/>
    </source>
</evidence>
<dbReference type="FunFam" id="3.30.70.330:FF:000180">
    <property type="entry name" value="Deleted in azoospermia-like"/>
    <property type="match status" value="1"/>
</dbReference>
<sequence length="292" mass="33205">MSTTETKAPGSGEEAQSTISASHSYVLPEGKIMPNTVFVGGIDIRMDEIEIRGYFSRFGPVKEVKIITDRNGVSKGYGFVSFYDDVDVQKIVDSQINFHGKKLKLGPAIRKQSNSYPFVQPRQLVQNIPGPLYHNIWNNQNVDPYINQQMISPVTQYLQAYPYQSSPPVMFQQYPLGYQQPGYYQVPPHWQGDHQRSYVFPPAFTVNYPCSEFDQSIEIMQDFAMPDPMPPSSSPQKKYVDRSVQTVVSCLLNPENRLQRSFVSQEGYKAQVHTMRKYAACAILMATSNDWS</sequence>
<dbReference type="SMART" id="SM00360">
    <property type="entry name" value="RRM"/>
    <property type="match status" value="1"/>
</dbReference>
<dbReference type="GO" id="GO:0008494">
    <property type="term" value="F:translation activator activity"/>
    <property type="evidence" value="ECO:0007669"/>
    <property type="project" value="TreeGrafter"/>
</dbReference>
<feature type="domain" description="RRM" evidence="13">
    <location>
        <begin position="35"/>
        <end position="110"/>
    </location>
</feature>
<dbReference type="SUPFAM" id="SSF54928">
    <property type="entry name" value="RNA-binding domain, RBD"/>
    <property type="match status" value="1"/>
</dbReference>
<dbReference type="CDD" id="cd12672">
    <property type="entry name" value="RRM_DAZL"/>
    <property type="match status" value="1"/>
</dbReference>
<dbReference type="GO" id="GO:0045948">
    <property type="term" value="P:positive regulation of translational initiation"/>
    <property type="evidence" value="ECO:0007669"/>
    <property type="project" value="TreeGrafter"/>
</dbReference>
<dbReference type="GO" id="GO:0003730">
    <property type="term" value="F:mRNA 3'-UTR binding"/>
    <property type="evidence" value="ECO:0007669"/>
    <property type="project" value="InterPro"/>
</dbReference>
<feature type="region of interest" description="Disordered" evidence="12">
    <location>
        <begin position="1"/>
        <end position="20"/>
    </location>
</feature>
<evidence type="ECO:0000256" key="1">
    <source>
        <dbReference type="ARBA" id="ARBA00004496"/>
    </source>
</evidence>
<evidence type="ECO:0000256" key="7">
    <source>
        <dbReference type="ARBA" id="ARBA00022884"/>
    </source>
</evidence>
<dbReference type="PROSITE" id="PS50102">
    <property type="entry name" value="RRM"/>
    <property type="match status" value="1"/>
</dbReference>
<keyword evidence="2" id="KW-0217">Developmental protein</keyword>
<evidence type="ECO:0000256" key="2">
    <source>
        <dbReference type="ARBA" id="ARBA00022473"/>
    </source>
</evidence>
<dbReference type="GO" id="GO:0045495">
    <property type="term" value="C:pole plasm"/>
    <property type="evidence" value="ECO:0007669"/>
    <property type="project" value="UniProtKB-ARBA"/>
</dbReference>
<dbReference type="PROSITE" id="PS51890">
    <property type="entry name" value="DAZ"/>
    <property type="match status" value="1"/>
</dbReference>
<dbReference type="AlphaFoldDB" id="A0A8C5N2Q6"/>
<evidence type="ECO:0000256" key="6">
    <source>
        <dbReference type="ARBA" id="ARBA00022871"/>
    </source>
</evidence>
<keyword evidence="6" id="KW-0744">Spermatogenesis</keyword>
<dbReference type="Ensembl" id="ENSLLET00000021568.1">
    <property type="protein sequence ID" value="ENSLLEP00000020761.1"/>
    <property type="gene ID" value="ENSLLEG00000013104.1"/>
</dbReference>
<dbReference type="GeneTree" id="ENSGT00530000063480"/>
<keyword evidence="7 11" id="KW-0694">RNA-binding</keyword>
<evidence type="ECO:0008006" key="17">
    <source>
        <dbReference type="Google" id="ProtNLM"/>
    </source>
</evidence>
<dbReference type="GO" id="GO:0048477">
    <property type="term" value="P:oogenesis"/>
    <property type="evidence" value="ECO:0007669"/>
    <property type="project" value="UniProtKB-KW"/>
</dbReference>
<dbReference type="InterPro" id="IPR000504">
    <property type="entry name" value="RRM_dom"/>
</dbReference>
<evidence type="ECO:0000256" key="4">
    <source>
        <dbReference type="ARBA" id="ARBA00022782"/>
    </source>
</evidence>
<keyword evidence="8" id="KW-0896">Oogenesis</keyword>
<feature type="domain" description="DAZ" evidence="14">
    <location>
        <begin position="160"/>
        <end position="185"/>
    </location>
</feature>
<evidence type="ECO:0000256" key="9">
    <source>
        <dbReference type="ARBA" id="ARBA00057262"/>
    </source>
</evidence>
<evidence type="ECO:0000256" key="11">
    <source>
        <dbReference type="PROSITE-ProRule" id="PRU00176"/>
    </source>
</evidence>
<evidence type="ECO:0000256" key="3">
    <source>
        <dbReference type="ARBA" id="ARBA00022490"/>
    </source>
</evidence>
<comment type="function">
    <text evidence="9">RNA-binding protein that is required for primordial germ cell (PGC) differentiation and indirectly necessary for the migration of PGCs through the endoderm. May promote meiotic cell division during spermatogenesis. Shows a preference for G- and U-rich RNAs and probably binds the 3'-UTR of target mRNAs. Stimulates the initiation of translation of mRNAs through the recruitment of poly(A)-binding proteins (PABPs).</text>
</comment>
<comment type="subunit">
    <text evidence="10">Interacts with the C-terminus of pabp1 and with epabp. Prior to oocyte maturation, found in a complex with epabp and pum2 proteins and spdy1 mRNA; pum2 dissociates from the complex during maturation.</text>
</comment>
<dbReference type="PANTHER" id="PTHR11176:SF4">
    <property type="entry name" value="DELETED IN AZOOSPERMIA-LIKE"/>
    <property type="match status" value="1"/>
</dbReference>
<dbReference type="InterPro" id="IPR037551">
    <property type="entry name" value="DAZ_RRM_vert"/>
</dbReference>
<keyword evidence="5" id="KW-0810">Translation regulation</keyword>
<protein>
    <recommendedName>
        <fullName evidence="17">Deleted in azoospermia-like</fullName>
    </recommendedName>
</protein>
<evidence type="ECO:0000313" key="15">
    <source>
        <dbReference type="Ensembl" id="ENSLLEP00000020761.1"/>
    </source>
</evidence>
<proteinExistence type="predicted"/>
<dbReference type="Gene3D" id="3.30.70.330">
    <property type="match status" value="1"/>
</dbReference>
<evidence type="ECO:0000256" key="8">
    <source>
        <dbReference type="ARBA" id="ARBA00022943"/>
    </source>
</evidence>
<evidence type="ECO:0000259" key="13">
    <source>
        <dbReference type="PROSITE" id="PS50102"/>
    </source>
</evidence>